<accession>X1T6V8</accession>
<name>X1T6V8_9ZZZZ</name>
<feature type="transmembrane region" description="Helical" evidence="1">
    <location>
        <begin position="32"/>
        <end position="52"/>
    </location>
</feature>
<dbReference type="AlphaFoldDB" id="X1T6V8"/>
<keyword evidence="1" id="KW-0812">Transmembrane</keyword>
<comment type="caution">
    <text evidence="2">The sequence shown here is derived from an EMBL/GenBank/DDBJ whole genome shotgun (WGS) entry which is preliminary data.</text>
</comment>
<keyword evidence="1" id="KW-0472">Membrane</keyword>
<organism evidence="2">
    <name type="scientific">marine sediment metagenome</name>
    <dbReference type="NCBI Taxonomy" id="412755"/>
    <lineage>
        <taxon>unclassified sequences</taxon>
        <taxon>metagenomes</taxon>
        <taxon>ecological metagenomes</taxon>
    </lineage>
</organism>
<sequence>LVQVFAVLGLLFLAYRWINQHPKLKEILEDNLILKILYHLIFLIPCFIISTAKHMYKDLKSTPGVVWTVLAVEIAIVFVYFVLPLITKAAFTTNFFNRRPDLTVSQAMSGIDASIYSEQQTIKSLKKGLDVDWKGILNNGLYKMDQDDVLTDYLHAHGFKDMAASQNQLKTLIFGVPPTFAAAKSYIQANGPILQDNEINLTNLIQERDALEPKMKKAFDTRQLLNEAVFTDIQRTLGNFEDLLNGIQTYNYQYGLSAWIFIHEQPPSERYANNKFTSIINYGDRPNILFNVSENMLQIRMKDSFDKDKIIYQTDKIDLQKWNNLVINYDGGTLDLFI</sequence>
<evidence type="ECO:0000256" key="1">
    <source>
        <dbReference type="SAM" id="Phobius"/>
    </source>
</evidence>
<feature type="non-terminal residue" evidence="2">
    <location>
        <position position="1"/>
    </location>
</feature>
<dbReference type="EMBL" id="BARW01008753">
    <property type="protein sequence ID" value="GAI87111.1"/>
    <property type="molecule type" value="Genomic_DNA"/>
</dbReference>
<feature type="non-terminal residue" evidence="2">
    <location>
        <position position="338"/>
    </location>
</feature>
<reference evidence="2" key="1">
    <citation type="journal article" date="2014" name="Front. Microbiol.">
        <title>High frequency of phylogenetically diverse reductive dehalogenase-homologous genes in deep subseafloor sedimentary metagenomes.</title>
        <authorList>
            <person name="Kawai M."/>
            <person name="Futagami T."/>
            <person name="Toyoda A."/>
            <person name="Takaki Y."/>
            <person name="Nishi S."/>
            <person name="Hori S."/>
            <person name="Arai W."/>
            <person name="Tsubouchi T."/>
            <person name="Morono Y."/>
            <person name="Uchiyama I."/>
            <person name="Ito T."/>
            <person name="Fujiyama A."/>
            <person name="Inagaki F."/>
            <person name="Takami H."/>
        </authorList>
    </citation>
    <scope>NUCLEOTIDE SEQUENCE</scope>
    <source>
        <strain evidence="2">Expedition CK06-06</strain>
    </source>
</reference>
<protein>
    <submittedName>
        <fullName evidence="2">Uncharacterized protein</fullName>
    </submittedName>
</protein>
<keyword evidence="1" id="KW-1133">Transmembrane helix</keyword>
<evidence type="ECO:0000313" key="2">
    <source>
        <dbReference type="EMBL" id="GAI87111.1"/>
    </source>
</evidence>
<proteinExistence type="predicted"/>
<gene>
    <name evidence="2" type="ORF">S12H4_17830</name>
</gene>
<feature type="transmembrane region" description="Helical" evidence="1">
    <location>
        <begin position="64"/>
        <end position="86"/>
    </location>
</feature>